<evidence type="ECO:0000313" key="3">
    <source>
        <dbReference type="Proteomes" id="UP000499080"/>
    </source>
</evidence>
<proteinExistence type="predicted"/>
<sequence>MNPPTQDQTGKNGNSRRLPKRDQVLVREHIKSFPVVESHYCRARTKREYLGSHLSIGKMYELYLKQCCTEKITAVRKSMYHRIFVKELSLEFHSAKKDSCEVYEKFKMTKQAQTLTDDIK</sequence>
<organism evidence="2 3">
    <name type="scientific">Araneus ventricosus</name>
    <name type="common">Orbweaver spider</name>
    <name type="synonym">Epeira ventricosa</name>
    <dbReference type="NCBI Taxonomy" id="182803"/>
    <lineage>
        <taxon>Eukaryota</taxon>
        <taxon>Metazoa</taxon>
        <taxon>Ecdysozoa</taxon>
        <taxon>Arthropoda</taxon>
        <taxon>Chelicerata</taxon>
        <taxon>Arachnida</taxon>
        <taxon>Araneae</taxon>
        <taxon>Araneomorphae</taxon>
        <taxon>Entelegynae</taxon>
        <taxon>Araneoidea</taxon>
        <taxon>Araneidae</taxon>
        <taxon>Araneus</taxon>
    </lineage>
</organism>
<dbReference type="Proteomes" id="UP000499080">
    <property type="component" value="Unassembled WGS sequence"/>
</dbReference>
<dbReference type="PANTHER" id="PTHR10773">
    <property type="entry name" value="DNA-DIRECTED RNA POLYMERASES I, II, AND III SUBUNIT RPABC2"/>
    <property type="match status" value="1"/>
</dbReference>
<reference evidence="2 3" key="1">
    <citation type="journal article" date="2019" name="Sci. Rep.">
        <title>Orb-weaving spider Araneus ventricosus genome elucidates the spidroin gene catalogue.</title>
        <authorList>
            <person name="Kono N."/>
            <person name="Nakamura H."/>
            <person name="Ohtoshi R."/>
            <person name="Moran D.A.P."/>
            <person name="Shinohara A."/>
            <person name="Yoshida Y."/>
            <person name="Fujiwara M."/>
            <person name="Mori M."/>
            <person name="Tomita M."/>
            <person name="Arakawa K."/>
        </authorList>
    </citation>
    <scope>NUCLEOTIDE SEQUENCE [LARGE SCALE GENOMIC DNA]</scope>
</reference>
<evidence type="ECO:0000256" key="1">
    <source>
        <dbReference type="SAM" id="MobiDB-lite"/>
    </source>
</evidence>
<accession>A0A4Y2A0N1</accession>
<dbReference type="AlphaFoldDB" id="A0A4Y2A0N1"/>
<dbReference type="PANTHER" id="PTHR10773:SF19">
    <property type="match status" value="1"/>
</dbReference>
<name>A0A4Y2A0N1_ARAVE</name>
<protein>
    <submittedName>
        <fullName evidence="2">Uncharacterized protein</fullName>
    </submittedName>
</protein>
<keyword evidence="3" id="KW-1185">Reference proteome</keyword>
<dbReference type="OrthoDB" id="6776127at2759"/>
<dbReference type="EMBL" id="BGPR01000002">
    <property type="protein sequence ID" value="GBL72929.1"/>
    <property type="molecule type" value="Genomic_DNA"/>
</dbReference>
<comment type="caution">
    <text evidence="2">The sequence shown here is derived from an EMBL/GenBank/DDBJ whole genome shotgun (WGS) entry which is preliminary data.</text>
</comment>
<feature type="region of interest" description="Disordered" evidence="1">
    <location>
        <begin position="1"/>
        <end position="21"/>
    </location>
</feature>
<gene>
    <name evidence="2" type="ORF">AVEN_128113_1</name>
</gene>
<evidence type="ECO:0000313" key="2">
    <source>
        <dbReference type="EMBL" id="GBL72929.1"/>
    </source>
</evidence>
<feature type="compositionally biased region" description="Polar residues" evidence="1">
    <location>
        <begin position="1"/>
        <end position="15"/>
    </location>
</feature>